<evidence type="ECO:0000259" key="10">
    <source>
        <dbReference type="PROSITE" id="PS51281"/>
    </source>
</evidence>
<evidence type="ECO:0000256" key="5">
    <source>
        <dbReference type="ARBA" id="ARBA00022737"/>
    </source>
</evidence>
<evidence type="ECO:0000313" key="11">
    <source>
        <dbReference type="EMBL" id="WPK26447.1"/>
    </source>
</evidence>
<evidence type="ECO:0008006" key="13">
    <source>
        <dbReference type="Google" id="ProtNLM"/>
    </source>
</evidence>
<name>A0AAX4HCU0_9ASCO</name>
<evidence type="ECO:0000256" key="6">
    <source>
        <dbReference type="ARBA" id="ARBA00022816"/>
    </source>
</evidence>
<comment type="similarity">
    <text evidence="2">Belongs to the NXF family.</text>
</comment>
<dbReference type="InterPro" id="IPR005637">
    <property type="entry name" value="TAP_C_dom"/>
</dbReference>
<dbReference type="Gene3D" id="3.80.10.10">
    <property type="entry name" value="Ribonuclease Inhibitor"/>
    <property type="match status" value="1"/>
</dbReference>
<dbReference type="InterPro" id="IPR057125">
    <property type="entry name" value="NXF1/2/3/5-like_LRR"/>
</dbReference>
<keyword evidence="6" id="KW-0509">mRNA transport</keyword>
<keyword evidence="5" id="KW-0677">Repeat</keyword>
<dbReference type="KEGG" id="asau:88174864"/>
<dbReference type="SUPFAM" id="SSF52058">
    <property type="entry name" value="L domain-like"/>
    <property type="match status" value="1"/>
</dbReference>
<reference evidence="11 12" key="1">
    <citation type="submission" date="2023-10" db="EMBL/GenBank/DDBJ databases">
        <title>Draft Genome Sequence of Candida saopaulonensis from a very Premature Infant with Sepsis.</title>
        <authorList>
            <person name="Ning Y."/>
            <person name="Dai R."/>
            <person name="Xiao M."/>
            <person name="Xu Y."/>
            <person name="Yan Q."/>
            <person name="Zhang L."/>
        </authorList>
    </citation>
    <scope>NUCLEOTIDE SEQUENCE [LARGE SCALE GENOMIC DNA]</scope>
    <source>
        <strain evidence="11 12">19XY460</strain>
    </source>
</reference>
<dbReference type="PROSITE" id="PS51281">
    <property type="entry name" value="TAP_C"/>
    <property type="match status" value="1"/>
</dbReference>
<dbReference type="InterPro" id="IPR032675">
    <property type="entry name" value="LRR_dom_sf"/>
</dbReference>
<dbReference type="InterPro" id="IPR030217">
    <property type="entry name" value="NXF_fam"/>
</dbReference>
<dbReference type="SUPFAM" id="SSF54427">
    <property type="entry name" value="NTF2-like"/>
    <property type="match status" value="1"/>
</dbReference>
<dbReference type="Pfam" id="PF24048">
    <property type="entry name" value="LRR_NXF1-5"/>
    <property type="match status" value="1"/>
</dbReference>
<dbReference type="Proteomes" id="UP001338582">
    <property type="component" value="Chromosome 4"/>
</dbReference>
<dbReference type="EMBL" id="CP138897">
    <property type="protein sequence ID" value="WPK26447.1"/>
    <property type="molecule type" value="Genomic_DNA"/>
</dbReference>
<comment type="subcellular location">
    <subcellularLocation>
        <location evidence="1">Nucleus</location>
    </subcellularLocation>
</comment>
<dbReference type="SUPFAM" id="SSF46934">
    <property type="entry name" value="UBA-like"/>
    <property type="match status" value="1"/>
</dbReference>
<dbReference type="GO" id="GO:0003723">
    <property type="term" value="F:RNA binding"/>
    <property type="evidence" value="ECO:0007669"/>
    <property type="project" value="TreeGrafter"/>
</dbReference>
<dbReference type="CDD" id="cd14342">
    <property type="entry name" value="UBA_TAP-C"/>
    <property type="match status" value="1"/>
</dbReference>
<dbReference type="Pfam" id="PF22602">
    <property type="entry name" value="NXF_NTF2"/>
    <property type="match status" value="1"/>
</dbReference>
<sequence>MSNFNRANFGARNTNSPTQQTVKILILGWTNALAEDCIAFVKKKTRVQVTNYHTEQQVLYGTVRNNQEAQTLVQHNGVRFAGQGLKFKIEEAGKKEDGPAFVVLTNLIKSRYDPQSQFLNLAGVINEPTVQSIGFLQSAGAAARFFPALLLVADQAKIEVTSADFSNNDISDLERLSLLPKNFPRLRNLSLQNNRLANTNAFERWKKNLVHLREILIDGNPLMNRVSPVDLRTQFKKIFPRLIVLNGELVRNEEVALANLKLAFDAPQPIFFQDSDVQNISTSFITNFVSLWDSDRTALMGLFQPQSQFSLQVDSTTPQVGNQDLPDFGYYLTHSRNLSKVLVPKARMSKLAIGAEQIFNSFSQIPKTKHDLVNNPSAYSMEAYKLPQMGAICITLHGSFQEVAAPDKTEKVNHSSRYKGNNKKLRPQLGSKSFDRTFIVVPGANNSMVVASDMLCLRAPVDSDAFQGTPNVPSTPAMPASPAAAVPGSVPHSGTATPTPVGQFNIPDELKNTLNPLQQELLAKVLVETKLTVDYGLMLCQQSNWDYQQCVVNFSNSSGSLPPNAFA</sequence>
<dbReference type="GO" id="GO:0005634">
    <property type="term" value="C:nucleus"/>
    <property type="evidence" value="ECO:0007669"/>
    <property type="project" value="UniProtKB-SubCell"/>
</dbReference>
<feature type="region of interest" description="Disordered" evidence="8">
    <location>
        <begin position="470"/>
        <end position="504"/>
    </location>
</feature>
<evidence type="ECO:0000259" key="9">
    <source>
        <dbReference type="PROSITE" id="PS50177"/>
    </source>
</evidence>
<evidence type="ECO:0000313" key="12">
    <source>
        <dbReference type="Proteomes" id="UP001338582"/>
    </source>
</evidence>
<dbReference type="PANTHER" id="PTHR10662:SF22">
    <property type="entry name" value="NUCLEAR RNA EXPORT FACTOR 1"/>
    <property type="match status" value="1"/>
</dbReference>
<keyword evidence="7" id="KW-0539">Nucleus</keyword>
<organism evidence="11 12">
    <name type="scientific">Australozyma saopauloensis</name>
    <dbReference type="NCBI Taxonomy" id="291208"/>
    <lineage>
        <taxon>Eukaryota</taxon>
        <taxon>Fungi</taxon>
        <taxon>Dikarya</taxon>
        <taxon>Ascomycota</taxon>
        <taxon>Saccharomycotina</taxon>
        <taxon>Pichiomycetes</taxon>
        <taxon>Metschnikowiaceae</taxon>
        <taxon>Australozyma</taxon>
    </lineage>
</organism>
<dbReference type="Pfam" id="PF03943">
    <property type="entry name" value="TAP_C"/>
    <property type="match status" value="1"/>
</dbReference>
<dbReference type="GO" id="GO:0016973">
    <property type="term" value="P:poly(A)+ mRNA export from nucleus"/>
    <property type="evidence" value="ECO:0007669"/>
    <property type="project" value="TreeGrafter"/>
</dbReference>
<evidence type="ECO:0000256" key="8">
    <source>
        <dbReference type="SAM" id="MobiDB-lite"/>
    </source>
</evidence>
<dbReference type="InterPro" id="IPR002075">
    <property type="entry name" value="NTF2_dom"/>
</dbReference>
<feature type="domain" description="NTF2" evidence="9">
    <location>
        <begin position="280"/>
        <end position="457"/>
    </location>
</feature>
<dbReference type="InterPro" id="IPR032710">
    <property type="entry name" value="NTF2-like_dom_sf"/>
</dbReference>
<evidence type="ECO:0000256" key="4">
    <source>
        <dbReference type="ARBA" id="ARBA00022614"/>
    </source>
</evidence>
<feature type="compositionally biased region" description="Low complexity" evidence="8">
    <location>
        <begin position="472"/>
        <end position="491"/>
    </location>
</feature>
<dbReference type="AlphaFoldDB" id="A0AAX4HCU0"/>
<keyword evidence="4" id="KW-0433">Leucine-rich repeat</keyword>
<feature type="compositionally biased region" description="Polar residues" evidence="8">
    <location>
        <begin position="492"/>
        <end position="502"/>
    </location>
</feature>
<keyword evidence="3" id="KW-0813">Transport</keyword>
<keyword evidence="12" id="KW-1185">Reference proteome</keyword>
<gene>
    <name evidence="11" type="ORF">PUMCH_003801</name>
</gene>
<dbReference type="Gene3D" id="1.10.8.10">
    <property type="entry name" value="DNA helicase RuvA subunit, C-terminal domain"/>
    <property type="match status" value="1"/>
</dbReference>
<dbReference type="RefSeq" id="XP_062878828.1">
    <property type="nucleotide sequence ID" value="XM_063022758.1"/>
</dbReference>
<dbReference type="InterPro" id="IPR040736">
    <property type="entry name" value="Mex67_RRM"/>
</dbReference>
<evidence type="ECO:0000256" key="3">
    <source>
        <dbReference type="ARBA" id="ARBA00022448"/>
    </source>
</evidence>
<dbReference type="Gene3D" id="3.10.450.50">
    <property type="match status" value="1"/>
</dbReference>
<evidence type="ECO:0000256" key="2">
    <source>
        <dbReference type="ARBA" id="ARBA00009285"/>
    </source>
</evidence>
<protein>
    <recommendedName>
        <fullName evidence="13">mRNA export factor MEX67</fullName>
    </recommendedName>
</protein>
<dbReference type="InterPro" id="IPR009060">
    <property type="entry name" value="UBA-like_sf"/>
</dbReference>
<evidence type="ECO:0000256" key="7">
    <source>
        <dbReference type="ARBA" id="ARBA00023242"/>
    </source>
</evidence>
<dbReference type="Pfam" id="PF18444">
    <property type="entry name" value="RRM_9"/>
    <property type="match status" value="1"/>
</dbReference>
<dbReference type="GeneID" id="88174864"/>
<proteinExistence type="inferred from homology"/>
<dbReference type="PANTHER" id="PTHR10662">
    <property type="entry name" value="NUCLEAR RNA EXPORT FACTOR"/>
    <property type="match status" value="1"/>
</dbReference>
<dbReference type="SMART" id="SM00804">
    <property type="entry name" value="TAP_C"/>
    <property type="match status" value="1"/>
</dbReference>
<dbReference type="InterPro" id="IPR018222">
    <property type="entry name" value="Nuclear_transport_factor_2_euk"/>
</dbReference>
<feature type="domain" description="TAP-C" evidence="10">
    <location>
        <begin position="516"/>
        <end position="567"/>
    </location>
</feature>
<accession>A0AAX4HCU0</accession>
<dbReference type="PROSITE" id="PS50177">
    <property type="entry name" value="NTF2_DOMAIN"/>
    <property type="match status" value="1"/>
</dbReference>
<evidence type="ECO:0000256" key="1">
    <source>
        <dbReference type="ARBA" id="ARBA00004123"/>
    </source>
</evidence>